<dbReference type="InterPro" id="IPR038765">
    <property type="entry name" value="Papain-like_cys_pep_sf"/>
</dbReference>
<dbReference type="AlphaFoldDB" id="A0AAU7E5E7"/>
<dbReference type="Pfam" id="PF12913">
    <property type="entry name" value="SH3_6"/>
    <property type="match status" value="1"/>
</dbReference>
<keyword evidence="4" id="KW-0788">Thiol protease</keyword>
<comment type="similarity">
    <text evidence="1">Belongs to the peptidase C40 family.</text>
</comment>
<dbReference type="PIRSF" id="PIRSF019015">
    <property type="entry name" value="P60_peptidase_YkfC"/>
    <property type="match status" value="1"/>
</dbReference>
<evidence type="ECO:0000256" key="2">
    <source>
        <dbReference type="ARBA" id="ARBA00022670"/>
    </source>
</evidence>
<dbReference type="Pfam" id="PF12912">
    <property type="entry name" value="N_NLPC_P60"/>
    <property type="match status" value="1"/>
</dbReference>
<dbReference type="EMBL" id="CP155620">
    <property type="protein sequence ID" value="XBJ28755.1"/>
    <property type="molecule type" value="Genomic_DNA"/>
</dbReference>
<dbReference type="RefSeq" id="WP_348518289.1">
    <property type="nucleotide sequence ID" value="NZ_CP155620.1"/>
</dbReference>
<proteinExistence type="inferred from homology"/>
<keyword evidence="3" id="KW-0378">Hydrolase</keyword>
<name>A0AAU7E5E7_9BACT</name>
<dbReference type="Pfam" id="PF00877">
    <property type="entry name" value="NLPC_P60"/>
    <property type="match status" value="1"/>
</dbReference>
<evidence type="ECO:0000313" key="9">
    <source>
        <dbReference type="EMBL" id="XBJ28755.1"/>
    </source>
</evidence>
<feature type="domain" description="NLPC/P60 N-terminal" evidence="6">
    <location>
        <begin position="40"/>
        <end position="110"/>
    </location>
</feature>
<protein>
    <submittedName>
        <fullName evidence="9">SH3 domain-containing protein</fullName>
    </submittedName>
</protein>
<gene>
    <name evidence="9" type="ORF">AAH949_06560</name>
</gene>
<dbReference type="InterPro" id="IPR027017">
    <property type="entry name" value="P60_peptidase_YkfC"/>
</dbReference>
<organism evidence="9">
    <name type="scientific">Campylobacter sp. CCS1377</name>
    <dbReference type="NCBI Taxonomy" id="3158229"/>
    <lineage>
        <taxon>Bacteria</taxon>
        <taxon>Pseudomonadati</taxon>
        <taxon>Campylobacterota</taxon>
        <taxon>Epsilonproteobacteria</taxon>
        <taxon>Campylobacterales</taxon>
        <taxon>Campylobacteraceae</taxon>
        <taxon>Campylobacter</taxon>
    </lineage>
</organism>
<dbReference type="InterPro" id="IPR025606">
    <property type="entry name" value="NLPC/P60_N_dom"/>
</dbReference>
<dbReference type="Pfam" id="PF12914">
    <property type="entry name" value="SH3_7"/>
    <property type="match status" value="1"/>
</dbReference>
<evidence type="ECO:0000259" key="6">
    <source>
        <dbReference type="Pfam" id="PF12912"/>
    </source>
</evidence>
<evidence type="ECO:0000256" key="1">
    <source>
        <dbReference type="ARBA" id="ARBA00007074"/>
    </source>
</evidence>
<feature type="domain" description="SH3b1" evidence="7">
    <location>
        <begin position="133"/>
        <end position="185"/>
    </location>
</feature>
<evidence type="ECO:0000259" key="7">
    <source>
        <dbReference type="Pfam" id="PF12913"/>
    </source>
</evidence>
<sequence>MKYFFLFIICIFLTSCSNKKLTSNYLDFKYQQDINILPALDKNQTFSLNNYKKNFFSPWHMKITHKNPEQIFWSFNFYMNTQKEFYFFNKQKIPKTWFEKQITNANAKDFLKINKKALVIKNSLLKNLPVDTPILLDPFKQGEGIPFDYAQDSVLNIASAILVSHYTLDKRFVFVNTESGWGFIPAQNIEFFSDKRAKIYENLNFITPLKDKFPIYDKDDNFIFQTRIGALYPYYSEDKNFYFGKIGSLKFKFPKSKAVKFPLEFNENNLKSQLTQLLALPYGWGGYNYERDCSLFLRDVFAPFGLYMPRNSKAQSEYFTQFNISKLSNQQKQIFLKKYAKTYLTLLYMKGHIMLYAGTINDDILALHSAWGVKTKDDGRLLIAKNAITTLDIASDKKEVDSKDLFISRLSAVSFLSLSQEEKEEISNYLQNINSH</sequence>
<feature type="domain" description="NlpC/P60" evidence="5">
    <location>
        <begin position="281"/>
        <end position="357"/>
    </location>
</feature>
<dbReference type="InterPro" id="IPR026864">
    <property type="entry name" value="SH3b2-type_SH3"/>
</dbReference>
<dbReference type="GO" id="GO:0006508">
    <property type="term" value="P:proteolysis"/>
    <property type="evidence" value="ECO:0007669"/>
    <property type="project" value="UniProtKB-KW"/>
</dbReference>
<accession>A0AAU7E5E7</accession>
<dbReference type="InterPro" id="IPR039439">
    <property type="entry name" value="SH3b1_dom"/>
</dbReference>
<dbReference type="Gene3D" id="3.90.1720.10">
    <property type="entry name" value="endopeptidase domain like (from Nostoc punctiforme)"/>
    <property type="match status" value="1"/>
</dbReference>
<dbReference type="InterPro" id="IPR000064">
    <property type="entry name" value="NLP_P60_dom"/>
</dbReference>
<evidence type="ECO:0000259" key="8">
    <source>
        <dbReference type="Pfam" id="PF12914"/>
    </source>
</evidence>
<evidence type="ECO:0000256" key="4">
    <source>
        <dbReference type="ARBA" id="ARBA00022807"/>
    </source>
</evidence>
<dbReference type="SUPFAM" id="SSF54001">
    <property type="entry name" value="Cysteine proteinases"/>
    <property type="match status" value="1"/>
</dbReference>
<reference evidence="9" key="1">
    <citation type="submission" date="2024-05" db="EMBL/GenBank/DDBJ databases">
        <title>Campylobacter coli isolated from environmental waters in Slovenia.</title>
        <authorList>
            <person name="Zautner A.E."/>
            <person name="Bunk B."/>
            <person name="Riedel T."/>
            <person name="Sproeer C."/>
        </authorList>
    </citation>
    <scope>NUCLEOTIDE SEQUENCE</scope>
    <source>
        <strain evidence="9">CCS1377</strain>
    </source>
</reference>
<evidence type="ECO:0000256" key="3">
    <source>
        <dbReference type="ARBA" id="ARBA00022801"/>
    </source>
</evidence>
<keyword evidence="2" id="KW-0645">Protease</keyword>
<dbReference type="PROSITE" id="PS51257">
    <property type="entry name" value="PROKAR_LIPOPROTEIN"/>
    <property type="match status" value="1"/>
</dbReference>
<feature type="domain" description="SH3b2-type SH3" evidence="8">
    <location>
        <begin position="194"/>
        <end position="239"/>
    </location>
</feature>
<dbReference type="GO" id="GO:0008234">
    <property type="term" value="F:cysteine-type peptidase activity"/>
    <property type="evidence" value="ECO:0007669"/>
    <property type="project" value="UniProtKB-KW"/>
</dbReference>
<evidence type="ECO:0000259" key="5">
    <source>
        <dbReference type="Pfam" id="PF00877"/>
    </source>
</evidence>